<dbReference type="InterPro" id="IPR036849">
    <property type="entry name" value="Enolase-like_C_sf"/>
</dbReference>
<evidence type="ECO:0000256" key="1">
    <source>
        <dbReference type="ARBA" id="ARBA00001946"/>
    </source>
</evidence>
<evidence type="ECO:0000313" key="5">
    <source>
        <dbReference type="EMBL" id="MUZ76127.1"/>
    </source>
</evidence>
<evidence type="ECO:0000259" key="4">
    <source>
        <dbReference type="SMART" id="SM00922"/>
    </source>
</evidence>
<dbReference type="GO" id="GO:0016052">
    <property type="term" value="P:carbohydrate catabolic process"/>
    <property type="evidence" value="ECO:0007669"/>
    <property type="project" value="TreeGrafter"/>
</dbReference>
<dbReference type="InterPro" id="IPR013341">
    <property type="entry name" value="Mandelate_racemase_N_dom"/>
</dbReference>
<gene>
    <name evidence="5" type="ORF">GOZ90_26145</name>
</gene>
<feature type="domain" description="Mandelate racemase/muconate lactonizing enzyme C-terminal" evidence="4">
    <location>
        <begin position="157"/>
        <end position="249"/>
    </location>
</feature>
<dbReference type="InterPro" id="IPR029017">
    <property type="entry name" value="Enolase-like_N"/>
</dbReference>
<evidence type="ECO:0000256" key="2">
    <source>
        <dbReference type="ARBA" id="ARBA00022723"/>
    </source>
</evidence>
<protein>
    <submittedName>
        <fullName evidence="5">Mandelate racemase/muconate lactonizing enzyme family protein</fullName>
    </submittedName>
</protein>
<dbReference type="SUPFAM" id="SSF51604">
    <property type="entry name" value="Enolase C-terminal domain-like"/>
    <property type="match status" value="1"/>
</dbReference>
<sequence>MLPSLPPTSLPKIASLKTYPIRIPFVDGGAGTGGTPSRWHMLDMVLVKVEDEDGNVGWGEAFAYFCLEAVDAAVNKMIAPFVVGQVVEDIADWNLSIQRKLHLFGRYGITMFALSGVDIALWDLAAKRAGKPLWMLLGAEASVERSAYASLVRYGTADLVQAQCERALAMGYRHVKLHEVAPDVIRRARSVLGPDVPLMVDANCAWTATETFELRSVFKECNVLWVEEPVFPPDDYAAMRVIEAAGIAVGAGENASTAFDFKRIVDAVTYPQPSMTKVGGVTEYVKVLRSCKDAGKTAMPHTPYFGPGYFATLSLLPQTEPETLVEYLFVDPEAWVAPAPQPTAGILANLSSPGIGFEPDPEVLQKYAVTL</sequence>
<dbReference type="InterPro" id="IPR013342">
    <property type="entry name" value="Mandelate_racemase_C"/>
</dbReference>
<dbReference type="GO" id="GO:0000287">
    <property type="term" value="F:magnesium ion binding"/>
    <property type="evidence" value="ECO:0007669"/>
    <property type="project" value="UniProtKB-ARBA"/>
</dbReference>
<dbReference type="PANTHER" id="PTHR13794:SF58">
    <property type="entry name" value="MITOCHONDRIAL ENOLASE SUPERFAMILY MEMBER 1"/>
    <property type="match status" value="1"/>
</dbReference>
<dbReference type="PROSITE" id="PS00908">
    <property type="entry name" value="MR_MLE_1"/>
    <property type="match status" value="1"/>
</dbReference>
<dbReference type="InterPro" id="IPR018110">
    <property type="entry name" value="Mandel_Rmase/mucon_lact_enz_CS"/>
</dbReference>
<dbReference type="Proteomes" id="UP000477951">
    <property type="component" value="Unassembled WGS sequence"/>
</dbReference>
<comment type="cofactor">
    <cofactor evidence="1">
        <name>Mg(2+)</name>
        <dbReference type="ChEBI" id="CHEBI:18420"/>
    </cofactor>
</comment>
<dbReference type="InterPro" id="IPR046945">
    <property type="entry name" value="RHMD-like"/>
</dbReference>
<dbReference type="EMBL" id="WPHR01000049">
    <property type="protein sequence ID" value="MUZ76127.1"/>
    <property type="molecule type" value="Genomic_DNA"/>
</dbReference>
<dbReference type="SMART" id="SM00922">
    <property type="entry name" value="MR_MLE"/>
    <property type="match status" value="1"/>
</dbReference>
<reference evidence="5 6" key="1">
    <citation type="submission" date="2019-12" db="EMBL/GenBank/DDBJ databases">
        <title>Whole-genome sequencing of Allorhizobium vitis.</title>
        <authorList>
            <person name="Gan H.M."/>
            <person name="Szegedi E."/>
            <person name="Burr T."/>
            <person name="Savka M.A."/>
        </authorList>
    </citation>
    <scope>NUCLEOTIDE SEQUENCE [LARGE SCALE GENOMIC DNA]</scope>
    <source>
        <strain evidence="5 6">CG516</strain>
    </source>
</reference>
<dbReference type="Gene3D" id="3.30.390.10">
    <property type="entry name" value="Enolase-like, N-terminal domain"/>
    <property type="match status" value="1"/>
</dbReference>
<dbReference type="InterPro" id="IPR029065">
    <property type="entry name" value="Enolase_C-like"/>
</dbReference>
<dbReference type="Pfam" id="PF02746">
    <property type="entry name" value="MR_MLE_N"/>
    <property type="match status" value="1"/>
</dbReference>
<accession>A0A6L6VPV5</accession>
<dbReference type="GO" id="GO:0009063">
    <property type="term" value="P:amino acid catabolic process"/>
    <property type="evidence" value="ECO:0007669"/>
    <property type="project" value="InterPro"/>
</dbReference>
<dbReference type="Gene3D" id="3.20.20.120">
    <property type="entry name" value="Enolase-like C-terminal domain"/>
    <property type="match status" value="1"/>
</dbReference>
<dbReference type="SUPFAM" id="SSF54826">
    <property type="entry name" value="Enolase N-terminal domain-like"/>
    <property type="match status" value="1"/>
</dbReference>
<evidence type="ECO:0000256" key="3">
    <source>
        <dbReference type="ARBA" id="ARBA00022842"/>
    </source>
</evidence>
<name>A0A6L6VPV5_AGRVI</name>
<dbReference type="AlphaFoldDB" id="A0A6L6VPV5"/>
<keyword evidence="3" id="KW-0460">Magnesium</keyword>
<evidence type="ECO:0000313" key="6">
    <source>
        <dbReference type="Proteomes" id="UP000477951"/>
    </source>
</evidence>
<dbReference type="CDD" id="cd03316">
    <property type="entry name" value="MR_like"/>
    <property type="match status" value="1"/>
</dbReference>
<keyword evidence="2" id="KW-0479">Metal-binding</keyword>
<dbReference type="RefSeq" id="WP_156616595.1">
    <property type="nucleotide sequence ID" value="NZ_WPHR01000049.1"/>
</dbReference>
<dbReference type="SFLD" id="SFLDS00001">
    <property type="entry name" value="Enolase"/>
    <property type="match status" value="1"/>
</dbReference>
<organism evidence="5 6">
    <name type="scientific">Agrobacterium vitis</name>
    <name type="common">Rhizobium vitis</name>
    <dbReference type="NCBI Taxonomy" id="373"/>
    <lineage>
        <taxon>Bacteria</taxon>
        <taxon>Pseudomonadati</taxon>
        <taxon>Pseudomonadota</taxon>
        <taxon>Alphaproteobacteria</taxon>
        <taxon>Hyphomicrobiales</taxon>
        <taxon>Rhizobiaceae</taxon>
        <taxon>Rhizobium/Agrobacterium group</taxon>
        <taxon>Agrobacterium</taxon>
    </lineage>
</organism>
<dbReference type="PANTHER" id="PTHR13794">
    <property type="entry name" value="ENOLASE SUPERFAMILY, MANDELATE RACEMASE"/>
    <property type="match status" value="1"/>
</dbReference>
<comment type="caution">
    <text evidence="5">The sequence shown here is derived from an EMBL/GenBank/DDBJ whole genome shotgun (WGS) entry which is preliminary data.</text>
</comment>
<dbReference type="Pfam" id="PF13378">
    <property type="entry name" value="MR_MLE_C"/>
    <property type="match status" value="1"/>
</dbReference>
<dbReference type="GO" id="GO:0016836">
    <property type="term" value="F:hydro-lyase activity"/>
    <property type="evidence" value="ECO:0007669"/>
    <property type="project" value="TreeGrafter"/>
</dbReference>
<proteinExistence type="predicted"/>